<feature type="domain" description="Wall-associated receptor kinase galacturonan-binding" evidence="8">
    <location>
        <begin position="38"/>
        <end position="102"/>
    </location>
</feature>
<feature type="domain" description="Wall-associated receptor kinase C-terminal" evidence="9">
    <location>
        <begin position="189"/>
        <end position="261"/>
    </location>
</feature>
<dbReference type="InterPro" id="IPR032872">
    <property type="entry name" value="WAK_assoc_C"/>
</dbReference>
<dbReference type="InterPro" id="IPR025287">
    <property type="entry name" value="WAK_GUB"/>
</dbReference>
<dbReference type="Pfam" id="PF14380">
    <property type="entry name" value="WAK_assoc"/>
    <property type="match status" value="1"/>
</dbReference>
<keyword evidence="7" id="KW-0812">Transmembrane</keyword>
<keyword evidence="11" id="KW-1185">Reference proteome</keyword>
<dbReference type="PANTHER" id="PTHR33138">
    <property type="entry name" value="OS01G0690200 PROTEIN"/>
    <property type="match status" value="1"/>
</dbReference>
<evidence type="ECO:0000256" key="5">
    <source>
        <dbReference type="ARBA" id="ARBA00047899"/>
    </source>
</evidence>
<sequence length="276" mass="30450">MNQTTTFFYCCVILNIILYSVLSRTSLCSYVDPHFLACEPQTCGNQSIRYPFYIQGKHQPFCGYPGFGISCDTKNGFPILNLSNTPYIIHQIFYYNQSLRVSNAAFSSTNNKTTDYCISATQNFTLPPTKTFSLVPQNHNKEILLFYGCNQSSTPRELMDYRIGCSEGNNKTGGSVIALYKDDLNTVSLASKSCGMGGEVVDVVVEEEKSGEGGGGGIEEALRRGFMLNWTASDCKLCNSTGGRCGFNSSILTFQCYCTDRIHASKCNIPVITIYA</sequence>
<comment type="subcellular location">
    <subcellularLocation>
        <location evidence="1">Membrane</location>
        <topology evidence="1">Single-pass membrane protein</topology>
    </subcellularLocation>
</comment>
<evidence type="ECO:0000256" key="2">
    <source>
        <dbReference type="ARBA" id="ARBA00012513"/>
    </source>
</evidence>
<comment type="caution">
    <text evidence="10">The sequence shown here is derived from an EMBL/GenBank/DDBJ whole genome shotgun (WGS) entry which is preliminary data.</text>
</comment>
<dbReference type="EC" id="2.7.11.1" evidence="2"/>
<evidence type="ECO:0000313" key="10">
    <source>
        <dbReference type="EMBL" id="MED6114976.1"/>
    </source>
</evidence>
<name>A0ABU6QSH6_9FABA</name>
<keyword evidence="7" id="KW-1133">Transmembrane helix</keyword>
<comment type="catalytic activity">
    <reaction evidence="5">
        <text>L-threonyl-[protein] + ATP = O-phospho-L-threonyl-[protein] + ADP + H(+)</text>
        <dbReference type="Rhea" id="RHEA:46608"/>
        <dbReference type="Rhea" id="RHEA-COMP:11060"/>
        <dbReference type="Rhea" id="RHEA-COMP:11605"/>
        <dbReference type="ChEBI" id="CHEBI:15378"/>
        <dbReference type="ChEBI" id="CHEBI:30013"/>
        <dbReference type="ChEBI" id="CHEBI:30616"/>
        <dbReference type="ChEBI" id="CHEBI:61977"/>
        <dbReference type="ChEBI" id="CHEBI:456216"/>
        <dbReference type="EC" id="2.7.11.1"/>
    </reaction>
</comment>
<evidence type="ECO:0000256" key="3">
    <source>
        <dbReference type="ARBA" id="ARBA00022729"/>
    </source>
</evidence>
<reference evidence="10 11" key="1">
    <citation type="journal article" date="2023" name="Plants (Basel)">
        <title>Bridging the Gap: Combining Genomics and Transcriptomics Approaches to Understand Stylosanthes scabra, an Orphan Legume from the Brazilian Caatinga.</title>
        <authorList>
            <person name="Ferreira-Neto J.R.C."/>
            <person name="da Silva M.D."/>
            <person name="Binneck E."/>
            <person name="de Melo N.F."/>
            <person name="da Silva R.H."/>
            <person name="de Melo A.L.T.M."/>
            <person name="Pandolfi V."/>
            <person name="Bustamante F.O."/>
            <person name="Brasileiro-Vidal A.C."/>
            <person name="Benko-Iseppon A.M."/>
        </authorList>
    </citation>
    <scope>NUCLEOTIDE SEQUENCE [LARGE SCALE GENOMIC DNA]</scope>
    <source>
        <tissue evidence="10">Leaves</tissue>
    </source>
</reference>
<evidence type="ECO:0000259" key="9">
    <source>
        <dbReference type="Pfam" id="PF14380"/>
    </source>
</evidence>
<dbReference type="EMBL" id="JASCZI010001439">
    <property type="protein sequence ID" value="MED6114976.1"/>
    <property type="molecule type" value="Genomic_DNA"/>
</dbReference>
<feature type="transmembrane region" description="Helical" evidence="7">
    <location>
        <begin position="6"/>
        <end position="22"/>
    </location>
</feature>
<evidence type="ECO:0000256" key="1">
    <source>
        <dbReference type="ARBA" id="ARBA00004167"/>
    </source>
</evidence>
<keyword evidence="7" id="KW-0472">Membrane</keyword>
<dbReference type="Proteomes" id="UP001341840">
    <property type="component" value="Unassembled WGS sequence"/>
</dbReference>
<evidence type="ECO:0000256" key="4">
    <source>
        <dbReference type="ARBA" id="ARBA00023180"/>
    </source>
</evidence>
<evidence type="ECO:0000259" key="8">
    <source>
        <dbReference type="Pfam" id="PF13947"/>
    </source>
</evidence>
<evidence type="ECO:0000256" key="6">
    <source>
        <dbReference type="ARBA" id="ARBA00048679"/>
    </source>
</evidence>
<dbReference type="PANTHER" id="PTHR33138:SF27">
    <property type="entry name" value="WALL-ASSOCIATED RECEPTOR KINASE C-TERMINAL DOMAIN-CONTAINING PROTEIN"/>
    <property type="match status" value="1"/>
</dbReference>
<evidence type="ECO:0000313" key="11">
    <source>
        <dbReference type="Proteomes" id="UP001341840"/>
    </source>
</evidence>
<dbReference type="Pfam" id="PF13947">
    <property type="entry name" value="GUB_WAK_bind"/>
    <property type="match status" value="1"/>
</dbReference>
<gene>
    <name evidence="10" type="ORF">PIB30_085690</name>
</gene>
<protein>
    <recommendedName>
        <fullName evidence="2">non-specific serine/threonine protein kinase</fullName>
        <ecNumber evidence="2">2.7.11.1</ecNumber>
    </recommendedName>
</protein>
<keyword evidence="4" id="KW-0325">Glycoprotein</keyword>
<accession>A0ABU6QSH6</accession>
<organism evidence="10 11">
    <name type="scientific">Stylosanthes scabra</name>
    <dbReference type="NCBI Taxonomy" id="79078"/>
    <lineage>
        <taxon>Eukaryota</taxon>
        <taxon>Viridiplantae</taxon>
        <taxon>Streptophyta</taxon>
        <taxon>Embryophyta</taxon>
        <taxon>Tracheophyta</taxon>
        <taxon>Spermatophyta</taxon>
        <taxon>Magnoliopsida</taxon>
        <taxon>eudicotyledons</taxon>
        <taxon>Gunneridae</taxon>
        <taxon>Pentapetalae</taxon>
        <taxon>rosids</taxon>
        <taxon>fabids</taxon>
        <taxon>Fabales</taxon>
        <taxon>Fabaceae</taxon>
        <taxon>Papilionoideae</taxon>
        <taxon>50 kb inversion clade</taxon>
        <taxon>dalbergioids sensu lato</taxon>
        <taxon>Dalbergieae</taxon>
        <taxon>Pterocarpus clade</taxon>
        <taxon>Stylosanthes</taxon>
    </lineage>
</organism>
<proteinExistence type="predicted"/>
<evidence type="ECO:0000256" key="7">
    <source>
        <dbReference type="SAM" id="Phobius"/>
    </source>
</evidence>
<keyword evidence="3" id="KW-0732">Signal</keyword>
<comment type="catalytic activity">
    <reaction evidence="6">
        <text>L-seryl-[protein] + ATP = O-phospho-L-seryl-[protein] + ADP + H(+)</text>
        <dbReference type="Rhea" id="RHEA:17989"/>
        <dbReference type="Rhea" id="RHEA-COMP:9863"/>
        <dbReference type="Rhea" id="RHEA-COMP:11604"/>
        <dbReference type="ChEBI" id="CHEBI:15378"/>
        <dbReference type="ChEBI" id="CHEBI:29999"/>
        <dbReference type="ChEBI" id="CHEBI:30616"/>
        <dbReference type="ChEBI" id="CHEBI:83421"/>
        <dbReference type="ChEBI" id="CHEBI:456216"/>
        <dbReference type="EC" id="2.7.11.1"/>
    </reaction>
</comment>